<protein>
    <submittedName>
        <fullName evidence="1">Uncharacterized protein</fullName>
    </submittedName>
</protein>
<reference evidence="1 2" key="1">
    <citation type="submission" date="2018-07" db="EMBL/GenBank/DDBJ databases">
        <authorList>
            <person name="Ye Y."/>
        </authorList>
    </citation>
    <scope>NUCLEOTIDE SEQUENCE [LARGE SCALE GENOMIC DNA]</scope>
    <source>
        <strain evidence="2">H14(2018)</strain>
    </source>
</reference>
<dbReference type="RefSeq" id="WP_114918957.1">
    <property type="nucleotide sequence ID" value="NZ_CP031263.1"/>
</dbReference>
<evidence type="ECO:0000313" key="1">
    <source>
        <dbReference type="EMBL" id="AXH89403.1"/>
    </source>
</evidence>
<dbReference type="Proteomes" id="UP000253958">
    <property type="component" value="Chromosome"/>
</dbReference>
<dbReference type="EMBL" id="CP031263">
    <property type="protein sequence ID" value="AXH89403.1"/>
    <property type="molecule type" value="Genomic_DNA"/>
</dbReference>
<organism evidence="1 2">
    <name type="scientific">Micromonospora aurantiaca</name>
    <name type="common">nom. illeg.</name>
    <dbReference type="NCBI Taxonomy" id="47850"/>
    <lineage>
        <taxon>Bacteria</taxon>
        <taxon>Bacillati</taxon>
        <taxon>Actinomycetota</taxon>
        <taxon>Actinomycetes</taxon>
        <taxon>Micromonosporales</taxon>
        <taxon>Micromonosporaceae</taxon>
        <taxon>Micromonospora</taxon>
    </lineage>
</organism>
<evidence type="ECO:0000313" key="2">
    <source>
        <dbReference type="Proteomes" id="UP000253958"/>
    </source>
</evidence>
<accession>A0A6N3JWM5</accession>
<dbReference type="AlphaFoldDB" id="A0A6N3JWM5"/>
<gene>
    <name evidence="1" type="ORF">DVH21_05325</name>
</gene>
<proteinExistence type="predicted"/>
<name>A0A6N3JWM5_9ACTN</name>
<sequence>MALLTATSVTSTATTVTGAAMTTSDTVSGSDIGSNGALLNVINGGGSSINVTLADPNLTAVGNAGTAVAQAVPAGSDRWFRLSPAHVNPSTGVAAVALSSATSVTYKLIRC</sequence>
<reference evidence="1 2" key="2">
    <citation type="submission" date="2018-08" db="EMBL/GenBank/DDBJ databases">
        <title>Streptomyces kandeliansis sp. nov., an endophytic bacterium isolated from mangrove plant.</title>
        <authorList>
            <person name="Wang R."/>
        </authorList>
    </citation>
    <scope>NUCLEOTIDE SEQUENCE [LARGE SCALE GENOMIC DNA]</scope>
    <source>
        <strain evidence="2">H14(2018)</strain>
    </source>
</reference>